<dbReference type="PANTHER" id="PTHR36073:SF1">
    <property type="entry name" value="OS01G0962100 PROTEIN"/>
    <property type="match status" value="1"/>
</dbReference>
<reference evidence="3 4" key="1">
    <citation type="submission" date="2024-01" db="EMBL/GenBank/DDBJ databases">
        <title>Genome assemblies of Stephania.</title>
        <authorList>
            <person name="Yang L."/>
        </authorList>
    </citation>
    <scope>NUCLEOTIDE SEQUENCE [LARGE SCALE GENOMIC DNA]</scope>
    <source>
        <strain evidence="3">JXDWG</strain>
        <tissue evidence="3">Leaf</tissue>
    </source>
</reference>
<protein>
    <submittedName>
        <fullName evidence="3">Uncharacterized protein</fullName>
    </submittedName>
</protein>
<evidence type="ECO:0000313" key="3">
    <source>
        <dbReference type="EMBL" id="KAK9095708.1"/>
    </source>
</evidence>
<sequence length="373" mass="41905">MLGLIMRLLVELMATLYILFAQPFSLAKLLCSFGARSVCFCARALANFLNSILYFLFDAWWITIIWTVAFFSLPYRILTAIRREHMLEMHLHEMQIEMEYIAWDKKELQERLRAATKNCKIIESMLTDLEDDHDQALDKIELLQKELQDVKDENRRLYETRQSKKDLYGSKARDHPSEQDAHGSPRPTDQYDAPLVKSGHNGSGVKIQHLLMHGDGCKDGNKGTPQIHRLLTIGPKGSRPVYSVPGENIPRPVSVDEILDQCKRVALSRSLFSAILSLIVGVIIWGAEDPCTPLVLGLFAVVGLSLRSVLQFFSTMNNTPATNAAALLSFNWFILGTLAYPTLPRLTRLLAPLLLPVANQTASLLGVSLFGTR</sequence>
<feature type="compositionally biased region" description="Basic and acidic residues" evidence="1">
    <location>
        <begin position="154"/>
        <end position="183"/>
    </location>
</feature>
<name>A0AAP0ETQ8_9MAGN</name>
<proteinExistence type="predicted"/>
<keyword evidence="2" id="KW-0472">Membrane</keyword>
<keyword evidence="4" id="KW-1185">Reference proteome</keyword>
<dbReference type="AlphaFoldDB" id="A0AAP0ETQ8"/>
<feature type="transmembrane region" description="Helical" evidence="2">
    <location>
        <begin position="325"/>
        <end position="343"/>
    </location>
</feature>
<organism evidence="3 4">
    <name type="scientific">Stephania cephalantha</name>
    <dbReference type="NCBI Taxonomy" id="152367"/>
    <lineage>
        <taxon>Eukaryota</taxon>
        <taxon>Viridiplantae</taxon>
        <taxon>Streptophyta</taxon>
        <taxon>Embryophyta</taxon>
        <taxon>Tracheophyta</taxon>
        <taxon>Spermatophyta</taxon>
        <taxon>Magnoliopsida</taxon>
        <taxon>Ranunculales</taxon>
        <taxon>Menispermaceae</taxon>
        <taxon>Menispermoideae</taxon>
        <taxon>Cissampelideae</taxon>
        <taxon>Stephania</taxon>
    </lineage>
</organism>
<dbReference type="EMBL" id="JBBNAG010000011">
    <property type="protein sequence ID" value="KAK9095708.1"/>
    <property type="molecule type" value="Genomic_DNA"/>
</dbReference>
<keyword evidence="2" id="KW-0812">Transmembrane</keyword>
<feature type="transmembrane region" description="Helical" evidence="2">
    <location>
        <begin position="349"/>
        <end position="370"/>
    </location>
</feature>
<feature type="region of interest" description="Disordered" evidence="1">
    <location>
        <begin position="154"/>
        <end position="198"/>
    </location>
</feature>
<feature type="transmembrane region" description="Helical" evidence="2">
    <location>
        <begin position="270"/>
        <end position="287"/>
    </location>
</feature>
<keyword evidence="2" id="KW-1133">Transmembrane helix</keyword>
<accession>A0AAP0ETQ8</accession>
<feature type="transmembrane region" description="Helical" evidence="2">
    <location>
        <begin position="293"/>
        <end position="313"/>
    </location>
</feature>
<comment type="caution">
    <text evidence="3">The sequence shown here is derived from an EMBL/GenBank/DDBJ whole genome shotgun (WGS) entry which is preliminary data.</text>
</comment>
<evidence type="ECO:0000256" key="1">
    <source>
        <dbReference type="SAM" id="MobiDB-lite"/>
    </source>
</evidence>
<evidence type="ECO:0000256" key="2">
    <source>
        <dbReference type="SAM" id="Phobius"/>
    </source>
</evidence>
<dbReference type="PANTHER" id="PTHR36073">
    <property type="match status" value="1"/>
</dbReference>
<dbReference type="Proteomes" id="UP001419268">
    <property type="component" value="Unassembled WGS sequence"/>
</dbReference>
<evidence type="ECO:0000313" key="4">
    <source>
        <dbReference type="Proteomes" id="UP001419268"/>
    </source>
</evidence>
<feature type="transmembrane region" description="Helical" evidence="2">
    <location>
        <begin position="51"/>
        <end position="73"/>
    </location>
</feature>
<gene>
    <name evidence="3" type="ORF">Scep_027177</name>
</gene>